<dbReference type="GO" id="GO:0003677">
    <property type="term" value="F:DNA binding"/>
    <property type="evidence" value="ECO:0007669"/>
    <property type="project" value="UniProtKB-KW"/>
</dbReference>
<evidence type="ECO:0000313" key="8">
    <source>
        <dbReference type="Proteomes" id="UP000228503"/>
    </source>
</evidence>
<gene>
    <name evidence="7" type="ORF">COY16_00940</name>
</gene>
<dbReference type="AlphaFoldDB" id="A0A2M7U155"/>
<feature type="domain" description="5'-3' exonuclease" evidence="6">
    <location>
        <begin position="1"/>
        <end position="262"/>
    </location>
</feature>
<evidence type="ECO:0000259" key="6">
    <source>
        <dbReference type="SMART" id="SM00475"/>
    </source>
</evidence>
<evidence type="ECO:0000313" key="7">
    <source>
        <dbReference type="EMBL" id="PIZ63797.1"/>
    </source>
</evidence>
<protein>
    <recommendedName>
        <fullName evidence="6">5'-3' exonuclease domain-containing protein</fullName>
    </recommendedName>
</protein>
<dbReference type="FunFam" id="1.10.150.20:FF:000003">
    <property type="entry name" value="DNA polymerase I"/>
    <property type="match status" value="1"/>
</dbReference>
<organism evidence="7 8">
    <name type="scientific">Candidatus Roizmanbacteria bacterium CG_4_10_14_0_2_um_filter_39_13</name>
    <dbReference type="NCBI Taxonomy" id="1974825"/>
    <lineage>
        <taxon>Bacteria</taxon>
        <taxon>Candidatus Roizmaniibacteriota</taxon>
    </lineage>
</organism>
<dbReference type="Pfam" id="PF01367">
    <property type="entry name" value="5_3_exonuc"/>
    <property type="match status" value="1"/>
</dbReference>
<dbReference type="InterPro" id="IPR029060">
    <property type="entry name" value="PIN-like_dom_sf"/>
</dbReference>
<keyword evidence="2" id="KW-0378">Hydrolase</keyword>
<proteinExistence type="predicted"/>
<dbReference type="InterPro" id="IPR008918">
    <property type="entry name" value="HhH2"/>
</dbReference>
<evidence type="ECO:0000256" key="4">
    <source>
        <dbReference type="ARBA" id="ARBA00023125"/>
    </source>
</evidence>
<dbReference type="CDD" id="cd09859">
    <property type="entry name" value="PIN_53EXO"/>
    <property type="match status" value="1"/>
</dbReference>
<dbReference type="SMART" id="SM00279">
    <property type="entry name" value="HhH2"/>
    <property type="match status" value="1"/>
</dbReference>
<dbReference type="FunFam" id="3.40.50.1010:FF:000001">
    <property type="entry name" value="DNA polymerase I"/>
    <property type="match status" value="1"/>
</dbReference>
<keyword evidence="3" id="KW-0269">Exonuclease</keyword>
<feature type="compositionally biased region" description="Basic residues" evidence="5">
    <location>
        <begin position="291"/>
        <end position="301"/>
    </location>
</feature>
<dbReference type="InterPro" id="IPR002421">
    <property type="entry name" value="5-3_exonuclease"/>
</dbReference>
<reference evidence="8" key="1">
    <citation type="submission" date="2017-09" db="EMBL/GenBank/DDBJ databases">
        <title>Depth-based differentiation of microbial function through sediment-hosted aquifers and enrichment of novel symbionts in the deep terrestrial subsurface.</title>
        <authorList>
            <person name="Probst A.J."/>
            <person name="Ladd B."/>
            <person name="Jarett J.K."/>
            <person name="Geller-Mcgrath D.E."/>
            <person name="Sieber C.M.K."/>
            <person name="Emerson J.B."/>
            <person name="Anantharaman K."/>
            <person name="Thomas B.C."/>
            <person name="Malmstrom R."/>
            <person name="Stieglmeier M."/>
            <person name="Klingl A."/>
            <person name="Woyke T."/>
            <person name="Ryan C.M."/>
            <person name="Banfield J.F."/>
        </authorList>
    </citation>
    <scope>NUCLEOTIDE SEQUENCE [LARGE SCALE GENOMIC DNA]</scope>
</reference>
<dbReference type="Gene3D" id="3.40.50.1010">
    <property type="entry name" value="5'-nuclease"/>
    <property type="match status" value="1"/>
</dbReference>
<sequence length="311" mass="35261">MKTLLLIDGHAMIHRAFHALPDTMATKKGEPTGAIYGFFMMLQKVIGDFKPSHLAIAFDTPKQTFRKKLYKGYQAKRPPMDSALKQQIPNIKDLLDEGGVVRIEKPGFEADDVIGTLVEKNKKKFERVLILTGDRDLLQLTEANVFLIAPKQGVTNFDLFTPREVEKKYGVTPEHIPDYKALAGDSSDNYNTAKGIGPKTTQSLLSKHKTIEELLDNIESVENPRWQSILREHKENIILFKKIATILRDVEIDSSEKRLAFDGFAEPLQDGLKRFELFALSNKLFHVSSSKKKPQSLKKKKAENPEQINLF</sequence>
<dbReference type="GO" id="GO:0008409">
    <property type="term" value="F:5'-3' exonuclease activity"/>
    <property type="evidence" value="ECO:0007669"/>
    <property type="project" value="InterPro"/>
</dbReference>
<dbReference type="EMBL" id="PFOB01000013">
    <property type="protein sequence ID" value="PIZ63797.1"/>
    <property type="molecule type" value="Genomic_DNA"/>
</dbReference>
<dbReference type="PANTHER" id="PTHR42646:SF2">
    <property type="entry name" value="5'-3' EXONUCLEASE FAMILY PROTEIN"/>
    <property type="match status" value="1"/>
</dbReference>
<dbReference type="InterPro" id="IPR036279">
    <property type="entry name" value="5-3_exonuclease_C_sf"/>
</dbReference>
<evidence type="ECO:0000256" key="3">
    <source>
        <dbReference type="ARBA" id="ARBA00022839"/>
    </source>
</evidence>
<evidence type="ECO:0000256" key="2">
    <source>
        <dbReference type="ARBA" id="ARBA00022801"/>
    </source>
</evidence>
<evidence type="ECO:0000256" key="5">
    <source>
        <dbReference type="SAM" id="MobiDB-lite"/>
    </source>
</evidence>
<dbReference type="SUPFAM" id="SSF47807">
    <property type="entry name" value="5' to 3' exonuclease, C-terminal subdomain"/>
    <property type="match status" value="1"/>
</dbReference>
<dbReference type="InterPro" id="IPR020045">
    <property type="entry name" value="DNA_polI_H3TH"/>
</dbReference>
<accession>A0A2M7U155</accession>
<dbReference type="CDD" id="cd09898">
    <property type="entry name" value="H3TH_53EXO"/>
    <property type="match status" value="1"/>
</dbReference>
<dbReference type="Pfam" id="PF02739">
    <property type="entry name" value="5_3_exonuc_N"/>
    <property type="match status" value="1"/>
</dbReference>
<evidence type="ECO:0000256" key="1">
    <source>
        <dbReference type="ARBA" id="ARBA00022722"/>
    </source>
</evidence>
<dbReference type="GO" id="GO:0033567">
    <property type="term" value="P:DNA replication, Okazaki fragment processing"/>
    <property type="evidence" value="ECO:0007669"/>
    <property type="project" value="InterPro"/>
</dbReference>
<dbReference type="Gene3D" id="1.10.150.20">
    <property type="entry name" value="5' to 3' exonuclease, C-terminal subdomain"/>
    <property type="match status" value="1"/>
</dbReference>
<dbReference type="InterPro" id="IPR038969">
    <property type="entry name" value="FEN"/>
</dbReference>
<keyword evidence="4" id="KW-0238">DNA-binding</keyword>
<keyword evidence="1" id="KW-0540">Nuclease</keyword>
<dbReference type="SUPFAM" id="SSF88723">
    <property type="entry name" value="PIN domain-like"/>
    <property type="match status" value="1"/>
</dbReference>
<dbReference type="GO" id="GO:0017108">
    <property type="term" value="F:5'-flap endonuclease activity"/>
    <property type="evidence" value="ECO:0007669"/>
    <property type="project" value="InterPro"/>
</dbReference>
<name>A0A2M7U155_9BACT</name>
<comment type="caution">
    <text evidence="7">The sequence shown here is derived from an EMBL/GenBank/DDBJ whole genome shotgun (WGS) entry which is preliminary data.</text>
</comment>
<feature type="region of interest" description="Disordered" evidence="5">
    <location>
        <begin position="291"/>
        <end position="311"/>
    </location>
</feature>
<dbReference type="Proteomes" id="UP000228503">
    <property type="component" value="Unassembled WGS sequence"/>
</dbReference>
<dbReference type="PANTHER" id="PTHR42646">
    <property type="entry name" value="FLAP ENDONUCLEASE XNI"/>
    <property type="match status" value="1"/>
</dbReference>
<dbReference type="InterPro" id="IPR020046">
    <property type="entry name" value="5-3_exonucl_a-hlix_arch_N"/>
</dbReference>
<dbReference type="SMART" id="SM00475">
    <property type="entry name" value="53EXOc"/>
    <property type="match status" value="1"/>
</dbReference>